<dbReference type="RefSeq" id="WP_100254589.1">
    <property type="nucleotide sequence ID" value="NZ_CP024870.1"/>
</dbReference>
<proteinExistence type="predicted"/>
<sequence length="115" mass="13216">MSKKNQDNVDQIFEELMSLRKDKQPTNTEKTNEPKSLLSIINHAKATMSQVNASKWADPDDDTEKQKQLKAKGKSMYDADVLRESILKKQAEKRAGNSFEALRATIKKNKEEYEK</sequence>
<dbReference type="Proteomes" id="UP000231179">
    <property type="component" value="Chromosome"/>
</dbReference>
<evidence type="ECO:0000256" key="1">
    <source>
        <dbReference type="SAM" id="MobiDB-lite"/>
    </source>
</evidence>
<evidence type="ECO:0000313" key="2">
    <source>
        <dbReference type="EMBL" id="ATX71049.1"/>
    </source>
</evidence>
<gene>
    <name evidence="2" type="ORF">SCLAR_v1c07320</name>
</gene>
<protein>
    <submittedName>
        <fullName evidence="2">Uncharacterized protein</fullName>
    </submittedName>
</protein>
<feature type="region of interest" description="Disordered" evidence="1">
    <location>
        <begin position="52"/>
        <end position="72"/>
    </location>
</feature>
<keyword evidence="3" id="KW-1185">Reference proteome</keyword>
<dbReference type="AlphaFoldDB" id="A0A2K8KKP9"/>
<evidence type="ECO:0000313" key="3">
    <source>
        <dbReference type="Proteomes" id="UP000231179"/>
    </source>
</evidence>
<organism evidence="2 3">
    <name type="scientific">Spiroplasma clarkii</name>
    <dbReference type="NCBI Taxonomy" id="2139"/>
    <lineage>
        <taxon>Bacteria</taxon>
        <taxon>Bacillati</taxon>
        <taxon>Mycoplasmatota</taxon>
        <taxon>Mollicutes</taxon>
        <taxon>Entomoplasmatales</taxon>
        <taxon>Spiroplasmataceae</taxon>
        <taxon>Spiroplasma</taxon>
    </lineage>
</organism>
<reference evidence="2 3" key="1">
    <citation type="submission" date="2017-11" db="EMBL/GenBank/DDBJ databases">
        <title>Complete genome sequence of Spiroplasma clarkii CN-5 (DSM 19994).</title>
        <authorList>
            <person name="Tsai Y.-M."/>
            <person name="Chang A."/>
            <person name="Lo W.-S."/>
            <person name="Kuo C.-H."/>
        </authorList>
    </citation>
    <scope>NUCLEOTIDE SEQUENCE [LARGE SCALE GENOMIC DNA]</scope>
    <source>
        <strain evidence="2 3">CN-5</strain>
    </source>
</reference>
<name>A0A2K8KKP9_9MOLU</name>
<accession>A0A2K8KKP9</accession>
<dbReference type="EMBL" id="CP024870">
    <property type="protein sequence ID" value="ATX71049.1"/>
    <property type="molecule type" value="Genomic_DNA"/>
</dbReference>